<name>I2B5P6_SHIBC</name>
<evidence type="ECO:0000313" key="2">
    <source>
        <dbReference type="Proteomes" id="UP000001955"/>
    </source>
</evidence>
<protein>
    <submittedName>
        <fullName evidence="1">Uncharacterized protein</fullName>
    </submittedName>
</protein>
<evidence type="ECO:0000313" key="1">
    <source>
        <dbReference type="EMBL" id="AFJ45850.1"/>
    </source>
</evidence>
<dbReference type="STRING" id="630626.EBL_c07270"/>
<organism evidence="1 2">
    <name type="scientific">Shimwellia blattae (strain ATCC 29907 / DSM 4481 / JCM 1650 / NBRC 105725 / CDC 9005-74)</name>
    <name type="common">Escherichia blattae</name>
    <dbReference type="NCBI Taxonomy" id="630626"/>
    <lineage>
        <taxon>Bacteria</taxon>
        <taxon>Pseudomonadati</taxon>
        <taxon>Pseudomonadota</taxon>
        <taxon>Gammaproteobacteria</taxon>
        <taxon>Enterobacterales</taxon>
        <taxon>Enterobacteriaceae</taxon>
        <taxon>Shimwellia</taxon>
    </lineage>
</organism>
<dbReference type="HOGENOM" id="CLU_2496182_0_0_6"/>
<accession>I2B5P6</accession>
<gene>
    <name evidence="1" type="ordered locus">EBL_c07270</name>
</gene>
<sequence length="86" mass="9618">MRILITRDNGEYMPARHCVALITGPGRGELTCRLSHVFYPGETVIAITQNDVTKRRYFPCDLAREITGFSPVAGGCGDFYLPRRQA</sequence>
<dbReference type="Proteomes" id="UP000001955">
    <property type="component" value="Chromosome"/>
</dbReference>
<dbReference type="KEGG" id="ebt:EBL_c07270"/>
<proteinExistence type="predicted"/>
<reference evidence="1 2" key="1">
    <citation type="journal article" date="2012" name="J. Bacteriol.">
        <title>Complete genome sequence of the B12-producing Shimwellia blattae strain DSM 4481, isolated from a cockroach.</title>
        <authorList>
            <person name="Brzuszkiewicz E."/>
            <person name="Waschkowitz T."/>
            <person name="Wiezer A."/>
            <person name="Daniel R."/>
        </authorList>
    </citation>
    <scope>NUCLEOTIDE SEQUENCE [LARGE SCALE GENOMIC DNA]</scope>
    <source>
        <strain evidence="2">ATCC 29907 / DSM 4481 / JCM 1650 / NBRC 105725 / CDC 9005-74</strain>
    </source>
</reference>
<dbReference type="EMBL" id="CP001560">
    <property type="protein sequence ID" value="AFJ45850.1"/>
    <property type="molecule type" value="Genomic_DNA"/>
</dbReference>
<dbReference type="AlphaFoldDB" id="I2B5P6"/>
<keyword evidence="2" id="KW-1185">Reference proteome</keyword>